<organism evidence="2 3">
    <name type="scientific">Halomicrobium zhouii</name>
    <dbReference type="NCBI Taxonomy" id="767519"/>
    <lineage>
        <taxon>Archaea</taxon>
        <taxon>Methanobacteriati</taxon>
        <taxon>Methanobacteriota</taxon>
        <taxon>Stenosarchaea group</taxon>
        <taxon>Halobacteria</taxon>
        <taxon>Halobacteriales</taxon>
        <taxon>Haloarculaceae</taxon>
        <taxon>Halomicrobium</taxon>
    </lineage>
</organism>
<protein>
    <submittedName>
        <fullName evidence="2">Uncharacterized protein</fullName>
    </submittedName>
</protein>
<name>A0A1I6M6X9_9EURY</name>
<keyword evidence="1" id="KW-1133">Transmembrane helix</keyword>
<evidence type="ECO:0000313" key="2">
    <source>
        <dbReference type="EMBL" id="SFS11454.1"/>
    </source>
</evidence>
<keyword evidence="1" id="KW-0472">Membrane</keyword>
<evidence type="ECO:0000256" key="1">
    <source>
        <dbReference type="SAM" id="Phobius"/>
    </source>
</evidence>
<dbReference type="RefSeq" id="WP_089818813.1">
    <property type="nucleotide sequence ID" value="NZ_FOZK01000005.1"/>
</dbReference>
<sequence length="80" mass="7946">MAYWEDAGLVAIGAVSVALGTMDSTSGALAVGGMVLFGSFLLAVGLFSGLETAVRRGIRVPAHENASAASGSDDDASTVE</sequence>
<keyword evidence="1" id="KW-0812">Transmembrane</keyword>
<proteinExistence type="predicted"/>
<dbReference type="EMBL" id="FOZK01000005">
    <property type="protein sequence ID" value="SFS11454.1"/>
    <property type="molecule type" value="Genomic_DNA"/>
</dbReference>
<feature type="transmembrane region" description="Helical" evidence="1">
    <location>
        <begin position="28"/>
        <end position="50"/>
    </location>
</feature>
<dbReference type="STRING" id="767519.SAMN05216559_3867"/>
<accession>A0A1I6M6X9</accession>
<gene>
    <name evidence="2" type="ORF">SAMN05216559_3867</name>
</gene>
<keyword evidence="3" id="KW-1185">Reference proteome</keyword>
<dbReference type="AlphaFoldDB" id="A0A1I6M6X9"/>
<reference evidence="2 3" key="1">
    <citation type="submission" date="2016-10" db="EMBL/GenBank/DDBJ databases">
        <authorList>
            <person name="de Groot N.N."/>
        </authorList>
    </citation>
    <scope>NUCLEOTIDE SEQUENCE [LARGE SCALE GENOMIC DNA]</scope>
    <source>
        <strain evidence="2 3">CGMCC 1.10457</strain>
    </source>
</reference>
<evidence type="ECO:0000313" key="3">
    <source>
        <dbReference type="Proteomes" id="UP000199062"/>
    </source>
</evidence>
<dbReference type="OrthoDB" id="384442at2157"/>
<dbReference type="Proteomes" id="UP000199062">
    <property type="component" value="Unassembled WGS sequence"/>
</dbReference>